<organism evidence="1 2">
    <name type="scientific">Hyalomma asiaticum</name>
    <name type="common">Tick</name>
    <dbReference type="NCBI Taxonomy" id="266040"/>
    <lineage>
        <taxon>Eukaryota</taxon>
        <taxon>Metazoa</taxon>
        <taxon>Ecdysozoa</taxon>
        <taxon>Arthropoda</taxon>
        <taxon>Chelicerata</taxon>
        <taxon>Arachnida</taxon>
        <taxon>Acari</taxon>
        <taxon>Parasitiformes</taxon>
        <taxon>Ixodida</taxon>
        <taxon>Ixodoidea</taxon>
        <taxon>Ixodidae</taxon>
        <taxon>Hyalomminae</taxon>
        <taxon>Hyalomma</taxon>
    </lineage>
</organism>
<evidence type="ECO:0000313" key="1">
    <source>
        <dbReference type="EMBL" id="KAH6925791.1"/>
    </source>
</evidence>
<keyword evidence="2" id="KW-1185">Reference proteome</keyword>
<name>A0ACB7RVU8_HYAAI</name>
<comment type="caution">
    <text evidence="1">The sequence shown here is derived from an EMBL/GenBank/DDBJ whole genome shotgun (WGS) entry which is preliminary data.</text>
</comment>
<reference evidence="1" key="1">
    <citation type="submission" date="2020-05" db="EMBL/GenBank/DDBJ databases">
        <title>Large-scale comparative analyses of tick genomes elucidate their genetic diversity and vector capacities.</title>
        <authorList>
            <person name="Jia N."/>
            <person name="Wang J."/>
            <person name="Shi W."/>
            <person name="Du L."/>
            <person name="Sun Y."/>
            <person name="Zhan W."/>
            <person name="Jiang J."/>
            <person name="Wang Q."/>
            <person name="Zhang B."/>
            <person name="Ji P."/>
            <person name="Sakyi L.B."/>
            <person name="Cui X."/>
            <person name="Yuan T."/>
            <person name="Jiang B."/>
            <person name="Yang W."/>
            <person name="Lam T.T.-Y."/>
            <person name="Chang Q."/>
            <person name="Ding S."/>
            <person name="Wang X."/>
            <person name="Zhu J."/>
            <person name="Ruan X."/>
            <person name="Zhao L."/>
            <person name="Wei J."/>
            <person name="Que T."/>
            <person name="Du C."/>
            <person name="Cheng J."/>
            <person name="Dai P."/>
            <person name="Han X."/>
            <person name="Huang E."/>
            <person name="Gao Y."/>
            <person name="Liu J."/>
            <person name="Shao H."/>
            <person name="Ye R."/>
            <person name="Li L."/>
            <person name="Wei W."/>
            <person name="Wang X."/>
            <person name="Wang C."/>
            <person name="Yang T."/>
            <person name="Huo Q."/>
            <person name="Li W."/>
            <person name="Guo W."/>
            <person name="Chen H."/>
            <person name="Zhou L."/>
            <person name="Ni X."/>
            <person name="Tian J."/>
            <person name="Zhou Y."/>
            <person name="Sheng Y."/>
            <person name="Liu T."/>
            <person name="Pan Y."/>
            <person name="Xia L."/>
            <person name="Li J."/>
            <person name="Zhao F."/>
            <person name="Cao W."/>
        </authorList>
    </citation>
    <scope>NUCLEOTIDE SEQUENCE</scope>
    <source>
        <strain evidence="1">Hyas-2018</strain>
    </source>
</reference>
<evidence type="ECO:0000313" key="2">
    <source>
        <dbReference type="Proteomes" id="UP000821845"/>
    </source>
</evidence>
<sequence>MSADGGTAYEKADSKLEVPTESVRWRWNRKKVFHWVFLVSSVLYALWRFSVDDENAFLQREMRRAFRSSPYGLRRKVDDTHWEWKSTSFLVTKNLMWFLLHPLLGRATAGIAQPLVPVFYAMYASLFVALQLSWEVALAFLTQHAAFFALSALRVPAFCYAMASLMLLQKRIYDTSFFHLVYNKYGQEVQVVAYIAYHWNILRCLSFSLDFTRAEREKPEDSGGRWPPYWKTLAYVVYMPAVYFGPLQNYHDFVAQWPWMIAKLGPASLVGFGLSLLFFFYVRYVFNYGFAGALARAEGIEIPPHAKCIARLNKCSQFWRYLTEGCIVHSKVIYEPVSGGRKGAAWLVLGTTRRRSPSAGFGTT</sequence>
<protein>
    <submittedName>
        <fullName evidence="1">Uncharacterized protein</fullName>
    </submittedName>
</protein>
<gene>
    <name evidence="1" type="ORF">HPB50_009926</name>
</gene>
<dbReference type="EMBL" id="CM023487">
    <property type="protein sequence ID" value="KAH6925791.1"/>
    <property type="molecule type" value="Genomic_DNA"/>
</dbReference>
<accession>A0ACB7RVU8</accession>
<proteinExistence type="predicted"/>
<dbReference type="Proteomes" id="UP000821845">
    <property type="component" value="Chromosome 7"/>
</dbReference>